<reference evidence="4" key="1">
    <citation type="submission" date="2016-10" db="EMBL/GenBank/DDBJ databases">
        <authorList>
            <person name="de Groot N.N."/>
        </authorList>
    </citation>
    <scope>NUCLEOTIDE SEQUENCE [LARGE SCALE GENOMIC DNA]</scope>
    <source>
        <strain evidence="4">KHGC19</strain>
    </source>
</reference>
<evidence type="ECO:0000256" key="1">
    <source>
        <dbReference type="SAM" id="MobiDB-lite"/>
    </source>
</evidence>
<feature type="region of interest" description="Disordered" evidence="1">
    <location>
        <begin position="1"/>
        <end position="32"/>
    </location>
</feature>
<feature type="compositionally biased region" description="Basic residues" evidence="1">
    <location>
        <begin position="1"/>
        <end position="17"/>
    </location>
</feature>
<dbReference type="EMBL" id="FOGP01000004">
    <property type="protein sequence ID" value="SER53241.1"/>
    <property type="molecule type" value="Genomic_DNA"/>
</dbReference>
<evidence type="ECO:0000313" key="5">
    <source>
        <dbReference type="Proteomes" id="UP000199128"/>
    </source>
</evidence>
<evidence type="ECO:0000313" key="3">
    <source>
        <dbReference type="EMBL" id="SEH47523.1"/>
    </source>
</evidence>
<feature type="transmembrane region" description="Helical" evidence="2">
    <location>
        <begin position="92"/>
        <end position="112"/>
    </location>
</feature>
<feature type="transmembrane region" description="Helical" evidence="2">
    <location>
        <begin position="69"/>
        <end position="86"/>
    </location>
</feature>
<dbReference type="EMBL" id="FNWT01000003">
    <property type="protein sequence ID" value="SEH47523.1"/>
    <property type="molecule type" value="Genomic_DNA"/>
</dbReference>
<dbReference type="Proteomes" id="UP000199128">
    <property type="component" value="Unassembled WGS sequence"/>
</dbReference>
<proteinExistence type="predicted"/>
<sequence length="203" mass="22165">MSKKTKGSRRAGARKRSQPSDEAAEQNETHAKRDAERYGDVLFSATYDITEKLAKQAAVLYGAPRLSDAAIVMLVVGLVGLVVTLATPYHDVFVMLVSLIFAVTGSTATRNWPNIQAWALMGTNIGESQTDVHRHVVVTSDEVVVEGPGAEVARYPLLQLKRARHDENGCLASFGRGRVAYFPARVMSASKLRELVQMFEGTC</sequence>
<reference evidence="5 6" key="2">
    <citation type="submission" date="2016-10" db="EMBL/GenBank/DDBJ databases">
        <authorList>
            <person name="Varghese N."/>
            <person name="Submissions S."/>
        </authorList>
    </citation>
    <scope>NUCLEOTIDE SEQUENCE [LARGE SCALE GENOMIC DNA]</scope>
    <source>
        <strain evidence="5">KHGC19</strain>
        <strain evidence="3 6">WCP15</strain>
    </source>
</reference>
<organism evidence="4 5">
    <name type="scientific">Parafannyhessea umbonata</name>
    <dbReference type="NCBI Taxonomy" id="604330"/>
    <lineage>
        <taxon>Bacteria</taxon>
        <taxon>Bacillati</taxon>
        <taxon>Actinomycetota</taxon>
        <taxon>Coriobacteriia</taxon>
        <taxon>Coriobacteriales</taxon>
        <taxon>Atopobiaceae</taxon>
        <taxon>Parafannyhessea</taxon>
    </lineage>
</organism>
<evidence type="ECO:0000256" key="2">
    <source>
        <dbReference type="SAM" id="Phobius"/>
    </source>
</evidence>
<keyword evidence="2" id="KW-1133">Transmembrane helix</keyword>
<evidence type="ECO:0000313" key="6">
    <source>
        <dbReference type="Proteomes" id="UP000199135"/>
    </source>
</evidence>
<gene>
    <name evidence="4" type="ORF">SAMN05216446_1189</name>
    <name evidence="3" type="ORF">SAMN05216447_10365</name>
</gene>
<dbReference type="Proteomes" id="UP000199135">
    <property type="component" value="Unassembled WGS sequence"/>
</dbReference>
<dbReference type="AlphaFoldDB" id="A0A1H9PYD0"/>
<name>A0A1H9PYD0_9ACTN</name>
<keyword evidence="2" id="KW-0812">Transmembrane</keyword>
<keyword evidence="6" id="KW-1185">Reference proteome</keyword>
<protein>
    <recommendedName>
        <fullName evidence="7">YcxB family protein</fullName>
    </recommendedName>
</protein>
<dbReference type="RefSeq" id="WP_078687338.1">
    <property type="nucleotide sequence ID" value="NZ_FNWT01000003.1"/>
</dbReference>
<keyword evidence="2" id="KW-0472">Membrane</keyword>
<evidence type="ECO:0000313" key="4">
    <source>
        <dbReference type="EMBL" id="SER53241.1"/>
    </source>
</evidence>
<accession>A0A1H9PYD0</accession>
<evidence type="ECO:0008006" key="7">
    <source>
        <dbReference type="Google" id="ProtNLM"/>
    </source>
</evidence>